<dbReference type="Proteomes" id="UP001310248">
    <property type="component" value="Unassembled WGS sequence"/>
</dbReference>
<reference evidence="2" key="1">
    <citation type="submission" date="2023-07" db="EMBL/GenBank/DDBJ databases">
        <title>Draft genome sequence of Agarivorans aestuarii strain ZMCS4, a CAZymes producing bacteria isolated from the marine brown algae Clodostephus spongiosus.</title>
        <authorList>
            <person name="Lorente B."/>
            <person name="Cabral C."/>
            <person name="Frias J."/>
            <person name="Faria J."/>
            <person name="Toubarro D."/>
        </authorList>
    </citation>
    <scope>NUCLEOTIDE SEQUENCE [LARGE SCALE GENOMIC DNA]</scope>
    <source>
        <strain evidence="2">ZMCS4</strain>
    </source>
</reference>
<comment type="caution">
    <text evidence="1">The sequence shown here is derived from an EMBL/GenBank/DDBJ whole genome shotgun (WGS) entry which is preliminary data.</text>
</comment>
<evidence type="ECO:0000313" key="2">
    <source>
        <dbReference type="Proteomes" id="UP001310248"/>
    </source>
</evidence>
<dbReference type="EMBL" id="JAYDYW010000006">
    <property type="protein sequence ID" value="MEE1673735.1"/>
    <property type="molecule type" value="Genomic_DNA"/>
</dbReference>
<reference evidence="1 2" key="2">
    <citation type="submission" date="2023-12" db="EMBL/GenBank/DDBJ databases">
        <authorList>
            <consortium name="Cladostephus spongiosus"/>
            <person name="Lorente B."/>
            <person name="Cabral C."/>
            <person name="Frias J."/>
            <person name="Faria J."/>
            <person name="Toubarro D."/>
        </authorList>
    </citation>
    <scope>NUCLEOTIDE SEQUENCE [LARGE SCALE GENOMIC DNA]</scope>
    <source>
        <strain evidence="1 2">ZMCS4</strain>
    </source>
</reference>
<name>A0ABU7G5L7_9ALTE</name>
<evidence type="ECO:0000313" key="1">
    <source>
        <dbReference type="EMBL" id="MEE1673735.1"/>
    </source>
</evidence>
<keyword evidence="2" id="KW-1185">Reference proteome</keyword>
<organism evidence="1 2">
    <name type="scientific">Agarivorans aestuarii</name>
    <dbReference type="NCBI Taxonomy" id="1563703"/>
    <lineage>
        <taxon>Bacteria</taxon>
        <taxon>Pseudomonadati</taxon>
        <taxon>Pseudomonadota</taxon>
        <taxon>Gammaproteobacteria</taxon>
        <taxon>Alteromonadales</taxon>
        <taxon>Alteromonadaceae</taxon>
        <taxon>Agarivorans</taxon>
    </lineage>
</organism>
<gene>
    <name evidence="1" type="ORF">SNR37_003162</name>
</gene>
<protein>
    <recommendedName>
        <fullName evidence="3">LysM domain-containing protein</fullName>
    </recommendedName>
</protein>
<dbReference type="RefSeq" id="WP_329774984.1">
    <property type="nucleotide sequence ID" value="NZ_JAYDYW010000006.1"/>
</dbReference>
<evidence type="ECO:0008006" key="3">
    <source>
        <dbReference type="Google" id="ProtNLM"/>
    </source>
</evidence>
<proteinExistence type="predicted"/>
<sequence length="357" mass="38402">MGTAQKLDIPDEYVFHIVEELTPLDSLISKLYQAPSEVTIQHFINVNRHIIGGVAQVGQVVLISPANSNQCTLEEEFFYQEALKIEKIRKNMSQEERKALAQHYQTLENIAKYNGLLLGNSNNVWKAHVSQVKLILKELDNLYVNDLKAKGKLKSPAFLVKRNQLLARLDKALNRVAQPKIGAGLLAGNLKSNLGLSTKSIVHQWRKVGTVADSMPQLSKQYQQIAKTAGNLKRVGYLGIALAGVEATANIAQACQQDDKEACNKSKYVETGGAVGGVLGGAGGGSLATWGVCTIIFGLPSSGTSFFWCAIAAGGAGGVIGAKALSSPGKALGESIYKMEGNGKMLYYKDFNSSSFL</sequence>
<accession>A0ABU7G5L7</accession>